<evidence type="ECO:0000313" key="2">
    <source>
        <dbReference type="EMBL" id="KFH46987.1"/>
    </source>
</evidence>
<accession>A0A086TCA5</accession>
<protein>
    <recommendedName>
        <fullName evidence="1">2EXR domain-containing protein</fullName>
    </recommendedName>
</protein>
<feature type="domain" description="2EXR" evidence="1">
    <location>
        <begin position="23"/>
        <end position="91"/>
    </location>
</feature>
<organism evidence="2 3">
    <name type="scientific">Hapsidospora chrysogenum (strain ATCC 11550 / CBS 779.69 / DSM 880 / IAM 14645 / JCM 23072 / IMI 49137)</name>
    <name type="common">Acremonium chrysogenum</name>
    <dbReference type="NCBI Taxonomy" id="857340"/>
    <lineage>
        <taxon>Eukaryota</taxon>
        <taxon>Fungi</taxon>
        <taxon>Dikarya</taxon>
        <taxon>Ascomycota</taxon>
        <taxon>Pezizomycotina</taxon>
        <taxon>Sordariomycetes</taxon>
        <taxon>Hypocreomycetidae</taxon>
        <taxon>Hypocreales</taxon>
        <taxon>Bionectriaceae</taxon>
        <taxon>Hapsidospora</taxon>
    </lineage>
</organism>
<dbReference type="PANTHER" id="PTHR35910:SF6">
    <property type="entry name" value="2EXR DOMAIN-CONTAINING PROTEIN"/>
    <property type="match status" value="1"/>
</dbReference>
<dbReference type="OrthoDB" id="3473305at2759"/>
<dbReference type="PANTHER" id="PTHR35910">
    <property type="entry name" value="2EXR DOMAIN-CONTAINING PROTEIN"/>
    <property type="match status" value="1"/>
</dbReference>
<dbReference type="Proteomes" id="UP000029964">
    <property type="component" value="Unassembled WGS sequence"/>
</dbReference>
<dbReference type="InterPro" id="IPR045518">
    <property type="entry name" value="2EXR"/>
</dbReference>
<dbReference type="AlphaFoldDB" id="A0A086TCA5"/>
<name>A0A086TCA5_HAPC1</name>
<reference evidence="3" key="1">
    <citation type="journal article" date="2014" name="Genome Announc.">
        <title>Genome sequence and annotation of Acremonium chrysogenum, producer of the beta-lactam antibiotic cephalosporin C.</title>
        <authorList>
            <person name="Terfehr D."/>
            <person name="Dahlmann T.A."/>
            <person name="Specht T."/>
            <person name="Zadra I."/>
            <person name="Kuernsteiner H."/>
            <person name="Kueck U."/>
        </authorList>
    </citation>
    <scope>NUCLEOTIDE SEQUENCE [LARGE SCALE GENOMIC DNA]</scope>
    <source>
        <strain evidence="3">ATCC 11550 / CBS 779.69 / DSM 880 / IAM 14645 / JCM 23072 / IMI 49137</strain>
    </source>
</reference>
<comment type="caution">
    <text evidence="2">The sequence shown here is derived from an EMBL/GenBank/DDBJ whole genome shotgun (WGS) entry which is preliminary data.</text>
</comment>
<evidence type="ECO:0000313" key="3">
    <source>
        <dbReference type="Proteomes" id="UP000029964"/>
    </source>
</evidence>
<proteinExistence type="predicted"/>
<keyword evidence="3" id="KW-1185">Reference proteome</keyword>
<sequence length="317" mass="36405">MTVAGGQAAPPPRALTPSTINLNRLPPELRLKIWSCAVEPRIVLFNDLIQNLKSYPLPIVTQLNAEARSETRRGYELVGRGSYFHFSRDILLCDYKLADQTSSSPAAEKLASRIERVVFWDCASEEERIKIPQRYSEYLATCYDQKSFGQVVFDRFWFPNVKDFWSVQIGDIDGSWMIPINKSAPFEVQLQQSAREFRYWVDENIIEIAPLDLSEPETLMVLREGRCEKGDCRKLNAGFTHIISKVSFIDGKYQQSTDGKDWARVVPCTGDRNEDANSRAVADRMRWAFVERSLTFCLRWDWPGDSEGNTRRQMSPA</sequence>
<evidence type="ECO:0000259" key="1">
    <source>
        <dbReference type="Pfam" id="PF20150"/>
    </source>
</evidence>
<dbReference type="HOGENOM" id="CLU_809118_0_0_1"/>
<dbReference type="Pfam" id="PF20150">
    <property type="entry name" value="2EXR"/>
    <property type="match status" value="1"/>
</dbReference>
<dbReference type="EMBL" id="JPKY01000013">
    <property type="protein sequence ID" value="KFH46987.1"/>
    <property type="molecule type" value="Genomic_DNA"/>
</dbReference>
<gene>
    <name evidence="2" type="ORF">ACRE_021530</name>
</gene>